<reference evidence="1 2" key="1">
    <citation type="journal article" date="2018" name="New Phytol.">
        <title>Phylogenomics of Endogonaceae and evolution of mycorrhizas within Mucoromycota.</title>
        <authorList>
            <person name="Chang Y."/>
            <person name="Desiro A."/>
            <person name="Na H."/>
            <person name="Sandor L."/>
            <person name="Lipzen A."/>
            <person name="Clum A."/>
            <person name="Barry K."/>
            <person name="Grigoriev I.V."/>
            <person name="Martin F.M."/>
            <person name="Stajich J.E."/>
            <person name="Smith M.E."/>
            <person name="Bonito G."/>
            <person name="Spatafora J.W."/>
        </authorList>
    </citation>
    <scope>NUCLEOTIDE SEQUENCE [LARGE SCALE GENOMIC DNA]</scope>
    <source>
        <strain evidence="1 2">AD002</strain>
    </source>
</reference>
<sequence>MNPRRYTIPDRNNSAIQLLHQNSNSTLKMTSQGTTTLSPFVAEASQQLLRFIFQIGNDQIHYFEGTASITEDFYFEITLKREHEPRSRAGYHHVELRAADRVLEVWKHVIYARPKHGGLRYHHWIWCDEL</sequence>
<protein>
    <submittedName>
        <fullName evidence="1">Uncharacterized protein</fullName>
    </submittedName>
</protein>
<name>A0A433R0E1_9FUNG</name>
<proteinExistence type="predicted"/>
<keyword evidence="2" id="KW-1185">Reference proteome</keyword>
<comment type="caution">
    <text evidence="1">The sequence shown here is derived from an EMBL/GenBank/DDBJ whole genome shotgun (WGS) entry which is preliminary data.</text>
</comment>
<evidence type="ECO:0000313" key="1">
    <source>
        <dbReference type="EMBL" id="RUS35498.1"/>
    </source>
</evidence>
<dbReference type="EMBL" id="RBNJ01000074">
    <property type="protein sequence ID" value="RUS35498.1"/>
    <property type="molecule type" value="Genomic_DNA"/>
</dbReference>
<evidence type="ECO:0000313" key="2">
    <source>
        <dbReference type="Proteomes" id="UP000274822"/>
    </source>
</evidence>
<dbReference type="Proteomes" id="UP000274822">
    <property type="component" value="Unassembled WGS sequence"/>
</dbReference>
<organism evidence="1 2">
    <name type="scientific">Jimgerdemannia flammicorona</name>
    <dbReference type="NCBI Taxonomy" id="994334"/>
    <lineage>
        <taxon>Eukaryota</taxon>
        <taxon>Fungi</taxon>
        <taxon>Fungi incertae sedis</taxon>
        <taxon>Mucoromycota</taxon>
        <taxon>Mucoromycotina</taxon>
        <taxon>Endogonomycetes</taxon>
        <taxon>Endogonales</taxon>
        <taxon>Endogonaceae</taxon>
        <taxon>Jimgerdemannia</taxon>
    </lineage>
</organism>
<gene>
    <name evidence="1" type="ORF">BC938DRAFT_482501</name>
</gene>
<dbReference type="AlphaFoldDB" id="A0A433R0E1"/>
<accession>A0A433R0E1</accession>